<evidence type="ECO:0000313" key="3">
    <source>
        <dbReference type="Proteomes" id="UP000241690"/>
    </source>
</evidence>
<dbReference type="AlphaFoldDB" id="A0A2T4A8J5"/>
<dbReference type="RefSeq" id="XP_024773077.1">
    <property type="nucleotide sequence ID" value="XM_024917516.1"/>
</dbReference>
<reference evidence="2 3" key="1">
    <citation type="submission" date="2016-07" db="EMBL/GenBank/DDBJ databases">
        <title>Multiple horizontal gene transfer events from other fungi enriched the ability of initially mycotrophic Trichoderma (Ascomycota) to feed on dead plant biomass.</title>
        <authorList>
            <consortium name="DOE Joint Genome Institute"/>
            <person name="Aerts A."/>
            <person name="Atanasova L."/>
            <person name="Chenthamara K."/>
            <person name="Zhang J."/>
            <person name="Grujic M."/>
            <person name="Henrissat B."/>
            <person name="Kuo A."/>
            <person name="Salamov A."/>
            <person name="Lipzen A."/>
            <person name="Labutti K."/>
            <person name="Barry K."/>
            <person name="Miao Y."/>
            <person name="Rahimi M.J."/>
            <person name="Shen Q."/>
            <person name="Grigoriev I.V."/>
            <person name="Kubicek C.P."/>
            <person name="Druzhinina I.S."/>
        </authorList>
    </citation>
    <scope>NUCLEOTIDE SEQUENCE [LARGE SCALE GENOMIC DNA]</scope>
    <source>
        <strain evidence="2 3">CBS 226.95</strain>
    </source>
</reference>
<name>A0A2T4A8J5_TRIHA</name>
<evidence type="ECO:0000313" key="2">
    <source>
        <dbReference type="EMBL" id="PTB53400.1"/>
    </source>
</evidence>
<dbReference type="EMBL" id="KZ679682">
    <property type="protein sequence ID" value="PTB53400.1"/>
    <property type="molecule type" value="Genomic_DNA"/>
</dbReference>
<accession>A0A2T4A8J5</accession>
<sequence length="88" mass="10111">MNLGLASKPLVAKPQGCKDSRSGDGLLFPVPGDALTNHLWLDHRDKARSGTLRGERYDIEFKWDISNEMPGKKRHDDLHRIRVYRRSI</sequence>
<gene>
    <name evidence="2" type="ORF">M431DRAFT_496697</name>
</gene>
<keyword evidence="3" id="KW-1185">Reference proteome</keyword>
<evidence type="ECO:0000256" key="1">
    <source>
        <dbReference type="SAM" id="MobiDB-lite"/>
    </source>
</evidence>
<proteinExistence type="predicted"/>
<organism evidence="2 3">
    <name type="scientific">Trichoderma harzianum CBS 226.95</name>
    <dbReference type="NCBI Taxonomy" id="983964"/>
    <lineage>
        <taxon>Eukaryota</taxon>
        <taxon>Fungi</taxon>
        <taxon>Dikarya</taxon>
        <taxon>Ascomycota</taxon>
        <taxon>Pezizomycotina</taxon>
        <taxon>Sordariomycetes</taxon>
        <taxon>Hypocreomycetidae</taxon>
        <taxon>Hypocreales</taxon>
        <taxon>Hypocreaceae</taxon>
        <taxon>Trichoderma</taxon>
    </lineage>
</organism>
<feature type="region of interest" description="Disordered" evidence="1">
    <location>
        <begin position="1"/>
        <end position="23"/>
    </location>
</feature>
<dbReference type="Proteomes" id="UP000241690">
    <property type="component" value="Unassembled WGS sequence"/>
</dbReference>
<dbReference type="GeneID" id="36626085"/>
<protein>
    <submittedName>
        <fullName evidence="2">Uncharacterized protein</fullName>
    </submittedName>
</protein>